<proteinExistence type="predicted"/>
<dbReference type="KEGG" id="nch:A0U93_08175"/>
<organism evidence="2 3">
    <name type="scientific">Neoasaia chiangmaiensis</name>
    <dbReference type="NCBI Taxonomy" id="320497"/>
    <lineage>
        <taxon>Bacteria</taxon>
        <taxon>Pseudomonadati</taxon>
        <taxon>Pseudomonadota</taxon>
        <taxon>Alphaproteobacteria</taxon>
        <taxon>Acetobacterales</taxon>
        <taxon>Acetobacteraceae</taxon>
        <taxon>Neoasaia</taxon>
    </lineage>
</organism>
<sequence>MGSRNVRTGTGRVSAEAVAALLAADWLLAVRREGRALTNRPPACERESAEPLPAGHPVSWSALWGTDEAARRPVPRFPGLPPIGALEARRSRLDNEG</sequence>
<dbReference type="EMBL" id="CP014691">
    <property type="protein sequence ID" value="AQS87921.1"/>
    <property type="molecule type" value="Genomic_DNA"/>
</dbReference>
<reference evidence="2 3" key="1">
    <citation type="submission" date="2016-03" db="EMBL/GenBank/DDBJ databases">
        <title>Acetic acid bacteria sequencing.</title>
        <authorList>
            <person name="Brandt J."/>
            <person name="Jakob F."/>
            <person name="Vogel R.F."/>
        </authorList>
    </citation>
    <scope>NUCLEOTIDE SEQUENCE [LARGE SCALE GENOMIC DNA]</scope>
    <source>
        <strain evidence="2 3">NBRC 101099</strain>
    </source>
</reference>
<protein>
    <submittedName>
        <fullName evidence="2">Uncharacterized protein</fullName>
    </submittedName>
</protein>
<dbReference type="AlphaFoldDB" id="A0A1U9KQ08"/>
<feature type="compositionally biased region" description="Basic and acidic residues" evidence="1">
    <location>
        <begin position="87"/>
        <end position="97"/>
    </location>
</feature>
<evidence type="ECO:0000256" key="1">
    <source>
        <dbReference type="SAM" id="MobiDB-lite"/>
    </source>
</evidence>
<name>A0A1U9KQ08_9PROT</name>
<evidence type="ECO:0000313" key="2">
    <source>
        <dbReference type="EMBL" id="AQS87921.1"/>
    </source>
</evidence>
<keyword evidence="3" id="KW-1185">Reference proteome</keyword>
<feature type="region of interest" description="Disordered" evidence="1">
    <location>
        <begin position="73"/>
        <end position="97"/>
    </location>
</feature>
<dbReference type="STRING" id="320497.A0U93_08175"/>
<gene>
    <name evidence="2" type="ORF">A0U93_08175</name>
</gene>
<evidence type="ECO:0000313" key="3">
    <source>
        <dbReference type="Proteomes" id="UP000188604"/>
    </source>
</evidence>
<dbReference type="Proteomes" id="UP000188604">
    <property type="component" value="Chromosome"/>
</dbReference>
<accession>A0A1U9KQ08</accession>
<dbReference type="RefSeq" id="WP_077806929.1">
    <property type="nucleotide sequence ID" value="NZ_BJXS01000007.1"/>
</dbReference>
<dbReference type="OrthoDB" id="7285243at2"/>